<feature type="compositionally biased region" description="Basic and acidic residues" evidence="6">
    <location>
        <begin position="652"/>
        <end position="674"/>
    </location>
</feature>
<dbReference type="SMART" id="SM00220">
    <property type="entry name" value="S_TKc"/>
    <property type="match status" value="1"/>
</dbReference>
<dbReference type="PROSITE" id="PS50011">
    <property type="entry name" value="PROTEIN_KINASE_DOM"/>
    <property type="match status" value="1"/>
</dbReference>
<dbReference type="Pfam" id="PF00069">
    <property type="entry name" value="Pkinase"/>
    <property type="match status" value="1"/>
</dbReference>
<reference evidence="9" key="1">
    <citation type="submission" date="2016-10" db="EMBL/GenBank/DDBJ databases">
        <authorList>
            <person name="Varghese N."/>
            <person name="Submissions S."/>
        </authorList>
    </citation>
    <scope>NUCLEOTIDE SEQUENCE [LARGE SCALE GENOMIC DNA]</scope>
    <source>
        <strain evidence="9">ATCC 25963</strain>
    </source>
</reference>
<evidence type="ECO:0000313" key="9">
    <source>
        <dbReference type="Proteomes" id="UP000199400"/>
    </source>
</evidence>
<dbReference type="SUPFAM" id="SSF48452">
    <property type="entry name" value="TPR-like"/>
    <property type="match status" value="1"/>
</dbReference>
<proteinExistence type="predicted"/>
<dbReference type="SUPFAM" id="SSF56112">
    <property type="entry name" value="Protein kinase-like (PK-like)"/>
    <property type="match status" value="1"/>
</dbReference>
<dbReference type="GO" id="GO:0005524">
    <property type="term" value="F:ATP binding"/>
    <property type="evidence" value="ECO:0007669"/>
    <property type="project" value="UniProtKB-UniRule"/>
</dbReference>
<dbReference type="Pfam" id="PF13432">
    <property type="entry name" value="TPR_16"/>
    <property type="match status" value="1"/>
</dbReference>
<dbReference type="Gene3D" id="1.25.40.10">
    <property type="entry name" value="Tetratricopeptide repeat domain"/>
    <property type="match status" value="1"/>
</dbReference>
<accession>A0A1I2D9V2</accession>
<dbReference type="Gene3D" id="3.30.200.20">
    <property type="entry name" value="Phosphorylase Kinase, domain 1"/>
    <property type="match status" value="1"/>
</dbReference>
<dbReference type="GO" id="GO:0004674">
    <property type="term" value="F:protein serine/threonine kinase activity"/>
    <property type="evidence" value="ECO:0007669"/>
    <property type="project" value="TreeGrafter"/>
</dbReference>
<feature type="region of interest" description="Disordered" evidence="6">
    <location>
        <begin position="613"/>
        <end position="674"/>
    </location>
</feature>
<dbReference type="RefSeq" id="WP_096328769.1">
    <property type="nucleotide sequence ID" value="NZ_FOMX01000019.1"/>
</dbReference>
<dbReference type="PROSITE" id="PS00107">
    <property type="entry name" value="PROTEIN_KINASE_ATP"/>
    <property type="match status" value="1"/>
</dbReference>
<dbReference type="CDD" id="cd14014">
    <property type="entry name" value="STKc_PknB_like"/>
    <property type="match status" value="1"/>
</dbReference>
<dbReference type="PROSITE" id="PS00108">
    <property type="entry name" value="PROTEIN_KINASE_ST"/>
    <property type="match status" value="1"/>
</dbReference>
<dbReference type="OrthoDB" id="5480143at2"/>
<keyword evidence="1" id="KW-0808">Transferase</keyword>
<evidence type="ECO:0000256" key="3">
    <source>
        <dbReference type="ARBA" id="ARBA00022777"/>
    </source>
</evidence>
<dbReference type="Gene3D" id="1.10.510.10">
    <property type="entry name" value="Transferase(Phosphotransferase) domain 1"/>
    <property type="match status" value="1"/>
</dbReference>
<dbReference type="InterPro" id="IPR008271">
    <property type="entry name" value="Ser/Thr_kinase_AS"/>
</dbReference>
<evidence type="ECO:0000256" key="2">
    <source>
        <dbReference type="ARBA" id="ARBA00022741"/>
    </source>
</evidence>
<evidence type="ECO:0000256" key="5">
    <source>
        <dbReference type="PROSITE-ProRule" id="PRU10141"/>
    </source>
</evidence>
<keyword evidence="9" id="KW-1185">Reference proteome</keyword>
<dbReference type="InterPro" id="IPR019734">
    <property type="entry name" value="TPR_rpt"/>
</dbReference>
<sequence length="785" mass="84525">MTEPGRDGEPAGVDHPPAAARPGGAVAALAGAVSSASSVSAETDPVLPASSPEITEPVPAASSIDATVGTMLEPEQAPAAAGERTRVRLVSGRVVPGTRYRLVRWLGEGGMGVVYEAEHVDIERKVALKVLRYDLSRRAEMAAVFRAEARAASRTGHPNIVEIYDFGELPDGRLFICMELLDGKDLVPATETEVRSPAEVLAIFRQLCKALGAAHKAGIVHRDIKPENIILVRKGGRDGVVKVVDFGIAAVLGQERRGKIAGTPHYMAPEQIRGQPFDGRLDMYAAGCVAFELLTGNPPFPSEALEEVLNAHVHQPPPSFRQVRPDLQLPAQLEQVVLRCLSKRPDDRYADMHELEAALCEAQIACGLRTAWDDLPLPECAPDRLERLRARMPSPQAVPRRWLWPVVAGVSLVAAGVAVAVALRTSDPPAAERSRIDALAEEALVAASRTFYVAPPPDQPDVPTAYTKVLELEAITGPAAGLADARAEELRGQFAAGLVNLGDKYWDVAGARPFAVEYYIWARAFDPDHPRAVERSGMTPGAFNLFQEKARSGSWSLGELQALGLVGALTDEDAERRQKRTLDAHRDASHLSISQHLDLDAGLRGAGIELPQKPAARRPEPEPPPPEPPPPEPAPVPEDSNEEAADGAAATDVERPKKAALKSNRDPAKSKQLADDGVAALKAGRRNDAESLFHRAISYDNRNARALMGLSDIAFDTGAKQKAVQFAELAVEAAPQSKSYHLKLGDAYFVVLRYRDALTHYEKARDLGDDSAQGRIDKVKKLIGP</sequence>
<evidence type="ECO:0000256" key="6">
    <source>
        <dbReference type="SAM" id="MobiDB-lite"/>
    </source>
</evidence>
<dbReference type="EMBL" id="FOMX01000019">
    <property type="protein sequence ID" value="SFE76760.1"/>
    <property type="molecule type" value="Genomic_DNA"/>
</dbReference>
<evidence type="ECO:0000313" key="8">
    <source>
        <dbReference type="EMBL" id="SFE76760.1"/>
    </source>
</evidence>
<feature type="binding site" evidence="5">
    <location>
        <position position="129"/>
    </location>
    <ligand>
        <name>ATP</name>
        <dbReference type="ChEBI" id="CHEBI:30616"/>
    </ligand>
</feature>
<evidence type="ECO:0000259" key="7">
    <source>
        <dbReference type="PROSITE" id="PS50011"/>
    </source>
</evidence>
<gene>
    <name evidence="8" type="ORF">SAMN02745121_05450</name>
</gene>
<dbReference type="PANTHER" id="PTHR43289:SF6">
    <property type="entry name" value="SERINE_THREONINE-PROTEIN KINASE NEKL-3"/>
    <property type="match status" value="1"/>
</dbReference>
<dbReference type="STRING" id="54.SAMN02745121_05450"/>
<dbReference type="InterPro" id="IPR011009">
    <property type="entry name" value="Kinase-like_dom_sf"/>
</dbReference>
<keyword evidence="3" id="KW-0418">Kinase</keyword>
<protein>
    <submittedName>
        <fullName evidence="8">Tetratricopeptide repeat-containing protein</fullName>
    </submittedName>
</protein>
<keyword evidence="4 5" id="KW-0067">ATP-binding</keyword>
<dbReference type="InterPro" id="IPR000719">
    <property type="entry name" value="Prot_kinase_dom"/>
</dbReference>
<feature type="compositionally biased region" description="Pro residues" evidence="6">
    <location>
        <begin position="622"/>
        <end position="636"/>
    </location>
</feature>
<dbReference type="InterPro" id="IPR011990">
    <property type="entry name" value="TPR-like_helical_dom_sf"/>
</dbReference>
<feature type="region of interest" description="Disordered" evidence="6">
    <location>
        <begin position="1"/>
        <end position="57"/>
    </location>
</feature>
<feature type="domain" description="Protein kinase" evidence="7">
    <location>
        <begin position="100"/>
        <end position="364"/>
    </location>
</feature>
<evidence type="ECO:0000256" key="1">
    <source>
        <dbReference type="ARBA" id="ARBA00022679"/>
    </source>
</evidence>
<organism evidence="8 9">
    <name type="scientific">Nannocystis exedens</name>
    <dbReference type="NCBI Taxonomy" id="54"/>
    <lineage>
        <taxon>Bacteria</taxon>
        <taxon>Pseudomonadati</taxon>
        <taxon>Myxococcota</taxon>
        <taxon>Polyangia</taxon>
        <taxon>Nannocystales</taxon>
        <taxon>Nannocystaceae</taxon>
        <taxon>Nannocystis</taxon>
    </lineage>
</organism>
<dbReference type="InterPro" id="IPR017441">
    <property type="entry name" value="Protein_kinase_ATP_BS"/>
</dbReference>
<dbReference type="SMART" id="SM00028">
    <property type="entry name" value="TPR"/>
    <property type="match status" value="3"/>
</dbReference>
<dbReference type="Proteomes" id="UP000199400">
    <property type="component" value="Unassembled WGS sequence"/>
</dbReference>
<dbReference type="AlphaFoldDB" id="A0A1I2D9V2"/>
<dbReference type="PANTHER" id="PTHR43289">
    <property type="entry name" value="MITOGEN-ACTIVATED PROTEIN KINASE KINASE KINASE 20-RELATED"/>
    <property type="match status" value="1"/>
</dbReference>
<evidence type="ECO:0000256" key="4">
    <source>
        <dbReference type="ARBA" id="ARBA00022840"/>
    </source>
</evidence>
<name>A0A1I2D9V2_9BACT</name>
<keyword evidence="2 5" id="KW-0547">Nucleotide-binding</keyword>
<feature type="compositionally biased region" description="Low complexity" evidence="6">
    <location>
        <begin position="16"/>
        <end position="41"/>
    </location>
</feature>